<dbReference type="Pfam" id="PF18895">
    <property type="entry name" value="T4SS_pilin"/>
    <property type="match status" value="1"/>
</dbReference>
<dbReference type="Proteomes" id="UP000177408">
    <property type="component" value="Unassembled WGS sequence"/>
</dbReference>
<evidence type="ECO:0000256" key="1">
    <source>
        <dbReference type="SAM" id="Phobius"/>
    </source>
</evidence>
<keyword evidence="1" id="KW-1133">Transmembrane helix</keyword>
<feature type="transmembrane region" description="Helical" evidence="1">
    <location>
        <begin position="62"/>
        <end position="86"/>
    </location>
</feature>
<accession>A0A1G1YZ70</accession>
<proteinExistence type="predicted"/>
<reference evidence="3 4" key="1">
    <citation type="journal article" date="2016" name="Nat. Commun.">
        <title>Thousands of microbial genomes shed light on interconnected biogeochemical processes in an aquifer system.</title>
        <authorList>
            <person name="Anantharaman K."/>
            <person name="Brown C.T."/>
            <person name="Hug L.A."/>
            <person name="Sharon I."/>
            <person name="Castelle C.J."/>
            <person name="Probst A.J."/>
            <person name="Thomas B.C."/>
            <person name="Singh A."/>
            <person name="Wilkins M.J."/>
            <person name="Karaoz U."/>
            <person name="Brodie E.L."/>
            <person name="Williams K.H."/>
            <person name="Hubbard S.S."/>
            <person name="Banfield J.F."/>
        </authorList>
    </citation>
    <scope>NUCLEOTIDE SEQUENCE [LARGE SCALE GENOMIC DNA]</scope>
</reference>
<dbReference type="AlphaFoldDB" id="A0A1G1YZ70"/>
<name>A0A1G1YZ70_9BACT</name>
<feature type="transmembrane region" description="Helical" evidence="1">
    <location>
        <begin position="107"/>
        <end position="131"/>
    </location>
</feature>
<keyword evidence="2" id="KW-0732">Signal</keyword>
<evidence type="ECO:0000313" key="3">
    <source>
        <dbReference type="EMBL" id="OGY57652.1"/>
    </source>
</evidence>
<keyword evidence="1" id="KW-0812">Transmembrane</keyword>
<feature type="chain" id="PRO_5009581678" evidence="2">
    <location>
        <begin position="39"/>
        <end position="957"/>
    </location>
</feature>
<gene>
    <name evidence="3" type="ORF">A3H67_01225</name>
</gene>
<evidence type="ECO:0000256" key="2">
    <source>
        <dbReference type="SAM" id="SignalP"/>
    </source>
</evidence>
<organism evidence="3 4">
    <name type="scientific">Candidatus Buchananbacteria bacterium RIFCSPLOWO2_02_FULL_46_11b</name>
    <dbReference type="NCBI Taxonomy" id="1797548"/>
    <lineage>
        <taxon>Bacteria</taxon>
        <taxon>Candidatus Buchananiibacteriota</taxon>
    </lineage>
</organism>
<evidence type="ECO:0000313" key="4">
    <source>
        <dbReference type="Proteomes" id="UP000177408"/>
    </source>
</evidence>
<protein>
    <submittedName>
        <fullName evidence="3">Uncharacterized protein</fullName>
    </submittedName>
</protein>
<keyword evidence="1" id="KW-0472">Membrane</keyword>
<dbReference type="NCBIfam" id="NF045849">
    <property type="entry name" value="ICE_MMCAP2_0565"/>
    <property type="match status" value="1"/>
</dbReference>
<feature type="signal peptide" evidence="2">
    <location>
        <begin position="1"/>
        <end position="38"/>
    </location>
</feature>
<dbReference type="InterPro" id="IPR043993">
    <property type="entry name" value="T4SS_pilin"/>
</dbReference>
<sequence length="957" mass="100793">MNKTKKFKGLRNFQSRKAAKYFLTLAVLFLALAGPASALDVGLQYGTYTGLGTQDIRVTVMRIVQIFLGLVGLIALILVIYAGYMYMTSAGNVEKIEMAKKTLKNAAIGLFIIFFAFAIVSFIIGVLTGALGGGGGQPPSGPPTGCENCGYLGGGIIESVYPLPNAKEVARNTSLMVTFKVPMDPGTIIGNAPATCSPASPCSGNLVSNNVKIYEISKTDAGKLGDTDVLASSPDGRTFVFRPVNYLGDGINNVWYAVKLTNGIEKDNNESAFPGAGGSFTWRFEIGSFLDLDPAAISNVFPRPDDLSDSYSTTAAVQAEGKITVTAQPNFAEAAAVTEIVKEVGPNLTIAGNYNCLIDTLVCISYEASAFAVTPRTGADCSSGASSGHGFVVNPVITNGALNLGCGLIANFSGLPAPETAGNLWHFKAIAAKTADTLTVDSKRYTFVNAPTAPGDGKIQVSTSLANTATAIAGKIQLDTNSLGVNAFAAGKDVTLTAKVAGISGNAIPISASGNWAAVTRMQGGAPFSYRPTTQDAPDQPRNAVVSLTFSEPINVSEATADTVKVEYDNGGAWTPVLGKYLYSNNYQTVEFLSDNACTDGSGNPIINSCGEKIYCLPTIEPAPYKATHYRVTVKAGLLKTCTADSECLDQNYKICADLSGGGKACQMQSGGQPVAFYPEAHETAPLGIVDAANNSFNGNKNTYIFNNKTFGQAEGPKEQSSWEPYSLNDKAANTGDDLVWEFYINKNIDLAGPAVETIQPNIVEANISLTAPATAEFKELLMSATLKPGSNYRDGQCSCAADDQCPAGQTCDSAISKCKSSEGEQAYCLEDKECPKVSGQTPQCVNKKYVSLINRSAWQVGWWVAQAGIDTSSPLDEYADKTKAYLEHTRLAEITNYGAELGSGIKDIYQNCFLPSEGPGKDSAPVCGTDAGKPYCCNGAPMDKAAWAGSECFTGY</sequence>
<comment type="caution">
    <text evidence="3">The sequence shown here is derived from an EMBL/GenBank/DDBJ whole genome shotgun (WGS) entry which is preliminary data.</text>
</comment>
<dbReference type="EMBL" id="MHIR01000017">
    <property type="protein sequence ID" value="OGY57652.1"/>
    <property type="molecule type" value="Genomic_DNA"/>
</dbReference>